<evidence type="ECO:0000313" key="2">
    <source>
        <dbReference type="Proteomes" id="UP000466997"/>
    </source>
</evidence>
<gene>
    <name evidence="1" type="ORF">MNVM_29760</name>
</gene>
<proteinExistence type="predicted"/>
<dbReference type="RefSeq" id="WP_193465206.1">
    <property type="nucleotide sequence ID" value="NZ_AP022562.1"/>
</dbReference>
<dbReference type="InterPro" id="IPR011048">
    <property type="entry name" value="Haem_d1_sf"/>
</dbReference>
<sequence length="345" mass="35870">MIWRGWYGAAAVGVLVCAGCSLPGQSLQSAPVAAAVPVQTPLRDPVWSYRTGSLIALTDDGRLAAVDNPDQPGAATTRLSAPLHAGRNVQISRADDRTVFVPQPGRNRVAAIELAGLQQIGDIDAGPAPAYLSEDSGMRVLLALSADGATVTPVEEHGLRQLPPARVAAGATGVVDGANRGRAIEFHVWGPHGISHYKGTSSPPEPRGRFHTAVMAAAGDGTAASRIYLTDSRGDTLYAVESARGGHGLQEIGRSPVSSPIRYLGSDDNRVYAATDTAVTVFESAPFTGYPHGSIPVLRVIDYRAGLPSGPARSAPLSGMAIGPDRVYLTLRGQPVVASVAKPRL</sequence>
<reference evidence="1 2" key="1">
    <citation type="journal article" date="2019" name="Emerg. Microbes Infect.">
        <title>Comprehensive subspecies identification of 175 nontuberculous mycobacteria species based on 7547 genomic profiles.</title>
        <authorList>
            <person name="Matsumoto Y."/>
            <person name="Kinjo T."/>
            <person name="Motooka D."/>
            <person name="Nabeya D."/>
            <person name="Jung N."/>
            <person name="Uechi K."/>
            <person name="Horii T."/>
            <person name="Iida T."/>
            <person name="Fujita J."/>
            <person name="Nakamura S."/>
        </authorList>
    </citation>
    <scope>NUCLEOTIDE SEQUENCE [LARGE SCALE GENOMIC DNA]</scope>
    <source>
        <strain evidence="1 2">JCM 6391</strain>
    </source>
</reference>
<dbReference type="AlphaFoldDB" id="A0A7I7JPS2"/>
<protein>
    <submittedName>
        <fullName evidence="1">Uncharacterized protein</fullName>
    </submittedName>
</protein>
<organism evidence="1 2">
    <name type="scientific">Mycobacterium novum</name>
    <dbReference type="NCBI Taxonomy" id="2492438"/>
    <lineage>
        <taxon>Bacteria</taxon>
        <taxon>Bacillati</taxon>
        <taxon>Actinomycetota</taxon>
        <taxon>Actinomycetes</taxon>
        <taxon>Mycobacteriales</taxon>
        <taxon>Mycobacteriaceae</taxon>
        <taxon>Mycobacterium</taxon>
    </lineage>
</organism>
<dbReference type="KEGG" id="mnm:MNVM_29760"/>
<keyword evidence="2" id="KW-1185">Reference proteome</keyword>
<name>A0A7I7JPS2_9MYCO</name>
<dbReference type="SUPFAM" id="SSF51004">
    <property type="entry name" value="C-terminal (heme d1) domain of cytochrome cd1-nitrite reductase"/>
    <property type="match status" value="1"/>
</dbReference>
<accession>A0A7I7JPS2</accession>
<evidence type="ECO:0000313" key="1">
    <source>
        <dbReference type="EMBL" id="BBX13895.1"/>
    </source>
</evidence>
<dbReference type="EMBL" id="AP022562">
    <property type="protein sequence ID" value="BBX13895.1"/>
    <property type="molecule type" value="Genomic_DNA"/>
</dbReference>
<dbReference type="Proteomes" id="UP000466997">
    <property type="component" value="Chromosome"/>
</dbReference>